<evidence type="ECO:0000256" key="1">
    <source>
        <dbReference type="SAM" id="Phobius"/>
    </source>
</evidence>
<name>S2DV36_INDAL</name>
<evidence type="ECO:0000313" key="2">
    <source>
        <dbReference type="EMBL" id="EOZ95951.1"/>
    </source>
</evidence>
<evidence type="ECO:0000313" key="3">
    <source>
        <dbReference type="Proteomes" id="UP000006073"/>
    </source>
</evidence>
<keyword evidence="1" id="KW-1133">Transmembrane helix</keyword>
<organism evidence="2 3">
    <name type="scientific">Indibacter alkaliphilus (strain CCUG 57479 / KCTC 22604 / LW1)</name>
    <dbReference type="NCBI Taxonomy" id="1189612"/>
    <lineage>
        <taxon>Bacteria</taxon>
        <taxon>Pseudomonadati</taxon>
        <taxon>Bacteroidota</taxon>
        <taxon>Cytophagia</taxon>
        <taxon>Cytophagales</taxon>
        <taxon>Cyclobacteriaceae</taxon>
    </lineage>
</organism>
<reference evidence="2 3" key="1">
    <citation type="journal article" date="2013" name="Genome Announc.">
        <title>Draft Genome Sequence of Indibacter alkaliphilus Strain LW1T, Isolated from Lonar Lake, a Haloalkaline Lake in the Buldana District of Maharashtra, India.</title>
        <authorList>
            <person name="Singh A."/>
            <person name="Kumar Jangir P."/>
            <person name="Sharma R."/>
            <person name="Singh A."/>
            <person name="Kumar Pinnaka A."/>
            <person name="Shivaji S."/>
        </authorList>
    </citation>
    <scope>NUCLEOTIDE SEQUENCE [LARGE SCALE GENOMIC DNA]</scope>
    <source>
        <strain evidence="3">CCUG 57479 / KCTC 22604 / LW1</strain>
    </source>
</reference>
<dbReference type="AlphaFoldDB" id="S2DV36"/>
<feature type="transmembrane region" description="Helical" evidence="1">
    <location>
        <begin position="6"/>
        <end position="31"/>
    </location>
</feature>
<keyword evidence="1" id="KW-0472">Membrane</keyword>
<keyword evidence="1" id="KW-0812">Transmembrane</keyword>
<keyword evidence="3" id="KW-1185">Reference proteome</keyword>
<gene>
    <name evidence="2" type="ORF">A33Q_2544</name>
</gene>
<accession>S2DV36</accession>
<dbReference type="STRING" id="1189612.A33Q_2544"/>
<proteinExistence type="predicted"/>
<sequence length="46" mass="5189">MDNLDLIYGIYNLIRALSVLMYLVMGLAFYAPLVFKSENISDTSIS</sequence>
<dbReference type="EMBL" id="ALWO02000036">
    <property type="protein sequence ID" value="EOZ95951.1"/>
    <property type="molecule type" value="Genomic_DNA"/>
</dbReference>
<comment type="caution">
    <text evidence="2">The sequence shown here is derived from an EMBL/GenBank/DDBJ whole genome shotgun (WGS) entry which is preliminary data.</text>
</comment>
<dbReference type="Proteomes" id="UP000006073">
    <property type="component" value="Unassembled WGS sequence"/>
</dbReference>
<protein>
    <submittedName>
        <fullName evidence="2">Uncharacterized protein</fullName>
    </submittedName>
</protein>